<dbReference type="EMBL" id="JMCC02000080">
    <property type="protein sequence ID" value="KIG14095.1"/>
    <property type="molecule type" value="Genomic_DNA"/>
</dbReference>
<dbReference type="Proteomes" id="UP000031599">
    <property type="component" value="Unassembled WGS sequence"/>
</dbReference>
<sequence>MFVHQSVTHPAGVSVLGTSLILVEPDHVVLALGISSLEPTPDQAFGGCREAAAKVREVLDAASIPDADVNTSALQLQQRWASQYSENARMLGYEATMKLSINVRDPQRYEGLLTAMVGAGANVVYGISFGTTSLAQHRVTARTDAIAKARQKAELYAAAAGVELGAPLHIEDVDPSNLGGREGHARTAYPTGDDGESARRPGAIAIGAAVQVCYAIAPGT</sequence>
<proteinExistence type="predicted"/>
<dbReference type="InterPro" id="IPR007497">
    <property type="entry name" value="SIMPL/DUF541"/>
</dbReference>
<dbReference type="Gene3D" id="3.30.70.2970">
    <property type="entry name" value="Protein of unknown function (DUF541), domain 2"/>
    <property type="match status" value="1"/>
</dbReference>
<comment type="caution">
    <text evidence="2">The sequence shown here is derived from an EMBL/GenBank/DDBJ whole genome shotgun (WGS) entry which is preliminary data.</text>
</comment>
<dbReference type="GO" id="GO:0006974">
    <property type="term" value="P:DNA damage response"/>
    <property type="evidence" value="ECO:0007669"/>
    <property type="project" value="TreeGrafter"/>
</dbReference>
<dbReference type="InterPro" id="IPR052022">
    <property type="entry name" value="26kDa_periplasmic_antigen"/>
</dbReference>
<feature type="region of interest" description="Disordered" evidence="1">
    <location>
        <begin position="175"/>
        <end position="197"/>
    </location>
</feature>
<dbReference type="PANTHER" id="PTHR34387">
    <property type="entry name" value="SLR1258 PROTEIN"/>
    <property type="match status" value="1"/>
</dbReference>
<dbReference type="PANTHER" id="PTHR34387:SF1">
    <property type="entry name" value="PERIPLASMIC IMMUNOGENIC PROTEIN"/>
    <property type="match status" value="1"/>
</dbReference>
<dbReference type="Pfam" id="PF04402">
    <property type="entry name" value="SIMPL"/>
    <property type="match status" value="1"/>
</dbReference>
<evidence type="ECO:0000256" key="1">
    <source>
        <dbReference type="SAM" id="MobiDB-lite"/>
    </source>
</evidence>
<dbReference type="RefSeq" id="WP_052554368.1">
    <property type="nucleotide sequence ID" value="NZ_JMCC02000080.1"/>
</dbReference>
<evidence type="ECO:0008006" key="4">
    <source>
        <dbReference type="Google" id="ProtNLM"/>
    </source>
</evidence>
<organism evidence="2 3">
    <name type="scientific">Enhygromyxa salina</name>
    <dbReference type="NCBI Taxonomy" id="215803"/>
    <lineage>
        <taxon>Bacteria</taxon>
        <taxon>Pseudomonadati</taxon>
        <taxon>Myxococcota</taxon>
        <taxon>Polyangia</taxon>
        <taxon>Nannocystales</taxon>
        <taxon>Nannocystaceae</taxon>
        <taxon>Enhygromyxa</taxon>
    </lineage>
</organism>
<reference evidence="2 3" key="1">
    <citation type="submission" date="2014-12" db="EMBL/GenBank/DDBJ databases">
        <title>Genome assembly of Enhygromyxa salina DSM 15201.</title>
        <authorList>
            <person name="Sharma G."/>
            <person name="Subramanian S."/>
        </authorList>
    </citation>
    <scope>NUCLEOTIDE SEQUENCE [LARGE SCALE GENOMIC DNA]</scope>
    <source>
        <strain evidence="2 3">DSM 15201</strain>
    </source>
</reference>
<protein>
    <recommendedName>
        <fullName evidence="4">26 kDa periplasmic immunogenic protein</fullName>
    </recommendedName>
</protein>
<accession>A0A0C2CWU6</accession>
<dbReference type="AlphaFoldDB" id="A0A0C2CWU6"/>
<name>A0A0C2CWU6_9BACT</name>
<dbReference type="Gene3D" id="3.30.110.170">
    <property type="entry name" value="Protein of unknown function (DUF541), domain 1"/>
    <property type="match status" value="1"/>
</dbReference>
<gene>
    <name evidence="2" type="ORF">DB30_07282</name>
</gene>
<evidence type="ECO:0000313" key="3">
    <source>
        <dbReference type="Proteomes" id="UP000031599"/>
    </source>
</evidence>
<evidence type="ECO:0000313" key="2">
    <source>
        <dbReference type="EMBL" id="KIG14095.1"/>
    </source>
</evidence>